<dbReference type="PANTHER" id="PTHR43280:SF2">
    <property type="entry name" value="HTH-TYPE TRANSCRIPTIONAL REGULATOR EXSA"/>
    <property type="match status" value="1"/>
</dbReference>
<evidence type="ECO:0000256" key="1">
    <source>
        <dbReference type="ARBA" id="ARBA00023015"/>
    </source>
</evidence>
<dbReference type="EMBL" id="DXEZ01000350">
    <property type="protein sequence ID" value="HIX55825.1"/>
    <property type="molecule type" value="Genomic_DNA"/>
</dbReference>
<dbReference type="Pfam" id="PF12833">
    <property type="entry name" value="HTH_18"/>
    <property type="match status" value="1"/>
</dbReference>
<reference evidence="5" key="2">
    <citation type="submission" date="2021-04" db="EMBL/GenBank/DDBJ databases">
        <authorList>
            <person name="Gilroy R."/>
        </authorList>
    </citation>
    <scope>NUCLEOTIDE SEQUENCE</scope>
    <source>
        <strain evidence="5">1719</strain>
    </source>
</reference>
<dbReference type="SUPFAM" id="SSF46689">
    <property type="entry name" value="Homeodomain-like"/>
    <property type="match status" value="1"/>
</dbReference>
<dbReference type="PROSITE" id="PS01124">
    <property type="entry name" value="HTH_ARAC_FAMILY_2"/>
    <property type="match status" value="1"/>
</dbReference>
<dbReference type="InterPro" id="IPR018060">
    <property type="entry name" value="HTH_AraC"/>
</dbReference>
<name>A0A9D2AZQ9_9SPHI</name>
<evidence type="ECO:0000313" key="6">
    <source>
        <dbReference type="Proteomes" id="UP000824156"/>
    </source>
</evidence>
<dbReference type="AlphaFoldDB" id="A0A9D2AZQ9"/>
<dbReference type="Proteomes" id="UP000824156">
    <property type="component" value="Unassembled WGS sequence"/>
</dbReference>
<sequence length="195" mass="22497">MKEVNTIQPEVIHIKNMVCDRCILVVSQLLARLNIAYQNIGLGEVFLNEALSEDEKAELQEALLELGFELIDNKRGQIIEAIKTKIILFLNNMEDFTDQNLSSYLTHELPYDYNYLSNLFSEVEGMSIERYYISQRTEKAKELLAYDQLSIKEISHQLGYSSPAHFSNQFKKVTGLSPSHFKGKGYSRRRPLDKL</sequence>
<feature type="domain" description="HTH araC/xylS-type" evidence="4">
    <location>
        <begin position="105"/>
        <end position="184"/>
    </location>
</feature>
<keyword evidence="2" id="KW-0238">DNA-binding</keyword>
<organism evidence="5 6">
    <name type="scientific">Candidatus Sphingobacterium stercoripullorum</name>
    <dbReference type="NCBI Taxonomy" id="2838759"/>
    <lineage>
        <taxon>Bacteria</taxon>
        <taxon>Pseudomonadati</taxon>
        <taxon>Bacteroidota</taxon>
        <taxon>Sphingobacteriia</taxon>
        <taxon>Sphingobacteriales</taxon>
        <taxon>Sphingobacteriaceae</taxon>
        <taxon>Sphingobacterium</taxon>
    </lineage>
</organism>
<dbReference type="GO" id="GO:0043565">
    <property type="term" value="F:sequence-specific DNA binding"/>
    <property type="evidence" value="ECO:0007669"/>
    <property type="project" value="InterPro"/>
</dbReference>
<dbReference type="PANTHER" id="PTHR43280">
    <property type="entry name" value="ARAC-FAMILY TRANSCRIPTIONAL REGULATOR"/>
    <property type="match status" value="1"/>
</dbReference>
<evidence type="ECO:0000256" key="2">
    <source>
        <dbReference type="ARBA" id="ARBA00023125"/>
    </source>
</evidence>
<accession>A0A9D2AZQ9</accession>
<gene>
    <name evidence="5" type="ORF">H9853_12465</name>
</gene>
<reference evidence="5" key="1">
    <citation type="journal article" date="2021" name="PeerJ">
        <title>Extensive microbial diversity within the chicken gut microbiome revealed by metagenomics and culture.</title>
        <authorList>
            <person name="Gilroy R."/>
            <person name="Ravi A."/>
            <person name="Getino M."/>
            <person name="Pursley I."/>
            <person name="Horton D.L."/>
            <person name="Alikhan N.F."/>
            <person name="Baker D."/>
            <person name="Gharbi K."/>
            <person name="Hall N."/>
            <person name="Watson M."/>
            <person name="Adriaenssens E.M."/>
            <person name="Foster-Nyarko E."/>
            <person name="Jarju S."/>
            <person name="Secka A."/>
            <person name="Antonio M."/>
            <person name="Oren A."/>
            <person name="Chaudhuri R.R."/>
            <person name="La Ragione R."/>
            <person name="Hildebrand F."/>
            <person name="Pallen M.J."/>
        </authorList>
    </citation>
    <scope>NUCLEOTIDE SEQUENCE</scope>
    <source>
        <strain evidence="5">1719</strain>
    </source>
</reference>
<dbReference type="InterPro" id="IPR009057">
    <property type="entry name" value="Homeodomain-like_sf"/>
</dbReference>
<proteinExistence type="predicted"/>
<keyword evidence="1" id="KW-0805">Transcription regulation</keyword>
<dbReference type="GO" id="GO:0003700">
    <property type="term" value="F:DNA-binding transcription factor activity"/>
    <property type="evidence" value="ECO:0007669"/>
    <property type="project" value="InterPro"/>
</dbReference>
<dbReference type="SMART" id="SM00342">
    <property type="entry name" value="HTH_ARAC"/>
    <property type="match status" value="1"/>
</dbReference>
<dbReference type="Gene3D" id="1.10.10.60">
    <property type="entry name" value="Homeodomain-like"/>
    <property type="match status" value="2"/>
</dbReference>
<dbReference type="InterPro" id="IPR020449">
    <property type="entry name" value="Tscrpt_reg_AraC-type_HTH"/>
</dbReference>
<dbReference type="PRINTS" id="PR00032">
    <property type="entry name" value="HTHARAC"/>
</dbReference>
<evidence type="ECO:0000256" key="3">
    <source>
        <dbReference type="ARBA" id="ARBA00023163"/>
    </source>
</evidence>
<evidence type="ECO:0000313" key="5">
    <source>
        <dbReference type="EMBL" id="HIX55825.1"/>
    </source>
</evidence>
<protein>
    <submittedName>
        <fullName evidence="5">AraC family transcriptional regulator</fullName>
    </submittedName>
</protein>
<comment type="caution">
    <text evidence="5">The sequence shown here is derived from an EMBL/GenBank/DDBJ whole genome shotgun (WGS) entry which is preliminary data.</text>
</comment>
<keyword evidence="3" id="KW-0804">Transcription</keyword>
<evidence type="ECO:0000259" key="4">
    <source>
        <dbReference type="PROSITE" id="PS01124"/>
    </source>
</evidence>